<feature type="signal peptide" evidence="2">
    <location>
        <begin position="1"/>
        <end position="16"/>
    </location>
</feature>
<gene>
    <name evidence="3" type="ORF">HaLaN_26362</name>
</gene>
<sequence length="179" mass="19969">MLLLGLGLYNWLLGAPQELAHLPVPQPLPLRKPTSQPPASAPTSSTHAQQAVLNQVFIDCIAAARMQPDTMDGNKKTGTNKKFGLFFTAVPKTNVPDYNNFVKPGNEMWLDRIKAKIRSNNQRRRPTTPHIEALPHGRVLLSRFECQAVAVLLKRHDDQHDEASALPRLGPEYEDLLLP</sequence>
<accession>A0A6A0A639</accession>
<evidence type="ECO:0000256" key="1">
    <source>
        <dbReference type="SAM" id="MobiDB-lite"/>
    </source>
</evidence>
<dbReference type="Proteomes" id="UP000485058">
    <property type="component" value="Unassembled WGS sequence"/>
</dbReference>
<evidence type="ECO:0000313" key="4">
    <source>
        <dbReference type="Proteomes" id="UP000485058"/>
    </source>
</evidence>
<keyword evidence="2" id="KW-0732">Signal</keyword>
<feature type="compositionally biased region" description="Pro residues" evidence="1">
    <location>
        <begin position="24"/>
        <end position="40"/>
    </location>
</feature>
<dbReference type="AlphaFoldDB" id="A0A6A0A639"/>
<feature type="region of interest" description="Disordered" evidence="1">
    <location>
        <begin position="24"/>
        <end position="46"/>
    </location>
</feature>
<reference evidence="3 4" key="1">
    <citation type="submission" date="2020-02" db="EMBL/GenBank/DDBJ databases">
        <title>Draft genome sequence of Haematococcus lacustris strain NIES-144.</title>
        <authorList>
            <person name="Morimoto D."/>
            <person name="Nakagawa S."/>
            <person name="Yoshida T."/>
            <person name="Sawayama S."/>
        </authorList>
    </citation>
    <scope>NUCLEOTIDE SEQUENCE [LARGE SCALE GENOMIC DNA]</scope>
    <source>
        <strain evidence="3 4">NIES-144</strain>
    </source>
</reference>
<evidence type="ECO:0000313" key="3">
    <source>
        <dbReference type="EMBL" id="GFH27961.1"/>
    </source>
</evidence>
<protein>
    <submittedName>
        <fullName evidence="3">Uncharacterized protein</fullName>
    </submittedName>
</protein>
<name>A0A6A0A639_HAELA</name>
<dbReference type="EMBL" id="BLLF01003689">
    <property type="protein sequence ID" value="GFH27961.1"/>
    <property type="molecule type" value="Genomic_DNA"/>
</dbReference>
<comment type="caution">
    <text evidence="3">The sequence shown here is derived from an EMBL/GenBank/DDBJ whole genome shotgun (WGS) entry which is preliminary data.</text>
</comment>
<organism evidence="3 4">
    <name type="scientific">Haematococcus lacustris</name>
    <name type="common">Green alga</name>
    <name type="synonym">Haematococcus pluvialis</name>
    <dbReference type="NCBI Taxonomy" id="44745"/>
    <lineage>
        <taxon>Eukaryota</taxon>
        <taxon>Viridiplantae</taxon>
        <taxon>Chlorophyta</taxon>
        <taxon>core chlorophytes</taxon>
        <taxon>Chlorophyceae</taxon>
        <taxon>CS clade</taxon>
        <taxon>Chlamydomonadales</taxon>
        <taxon>Haematococcaceae</taxon>
        <taxon>Haematococcus</taxon>
    </lineage>
</organism>
<feature type="chain" id="PRO_5025452178" evidence="2">
    <location>
        <begin position="17"/>
        <end position="179"/>
    </location>
</feature>
<evidence type="ECO:0000256" key="2">
    <source>
        <dbReference type="SAM" id="SignalP"/>
    </source>
</evidence>
<proteinExistence type="predicted"/>
<keyword evidence="4" id="KW-1185">Reference proteome</keyword>